<evidence type="ECO:0008006" key="3">
    <source>
        <dbReference type="Google" id="ProtNLM"/>
    </source>
</evidence>
<protein>
    <recommendedName>
        <fullName evidence="3">Peptidoglycan-binding protein</fullName>
    </recommendedName>
</protein>
<evidence type="ECO:0000313" key="2">
    <source>
        <dbReference type="Proteomes" id="UP001589890"/>
    </source>
</evidence>
<organism evidence="1 2">
    <name type="scientific">Kribbella deserti</name>
    <dbReference type="NCBI Taxonomy" id="1926257"/>
    <lineage>
        <taxon>Bacteria</taxon>
        <taxon>Bacillati</taxon>
        <taxon>Actinomycetota</taxon>
        <taxon>Actinomycetes</taxon>
        <taxon>Propionibacteriales</taxon>
        <taxon>Kribbellaceae</taxon>
        <taxon>Kribbella</taxon>
    </lineage>
</organism>
<sequence length="257" mass="28396">MPEIRTTWRGKRLNQRTVAMIKAAERLTKFELDLMQGSYNRGGVSASAGTHDGGGAIDVRAAGLTPKQRRDVVLALRKVGFAAWLRTPAQGDWPWHIHAIAVGDKDLSRGAAQQVREYRRGLNGLANRGPDDGPPGYYRMTWEHYQRLLAANVPPRPILRPTVNTTISLSALRIAAQRDAMSGAWAADRAQVLAWAADPKVGAIARTEIRPPSGTPWHQHFRQMTRKIQTRFGLPANGTFGPETAAVMERFGYTITN</sequence>
<name>A0ABV6QI19_9ACTN</name>
<proteinExistence type="predicted"/>
<reference evidence="1 2" key="1">
    <citation type="submission" date="2024-09" db="EMBL/GenBank/DDBJ databases">
        <authorList>
            <person name="Sun Q."/>
            <person name="Mori K."/>
        </authorList>
    </citation>
    <scope>NUCLEOTIDE SEQUENCE [LARGE SCALE GENOMIC DNA]</scope>
    <source>
        <strain evidence="1 2">CGMCC 1.15906</strain>
    </source>
</reference>
<evidence type="ECO:0000313" key="1">
    <source>
        <dbReference type="EMBL" id="MFC0624275.1"/>
    </source>
</evidence>
<accession>A0ABV6QI19</accession>
<dbReference type="EMBL" id="JBHLTC010000010">
    <property type="protein sequence ID" value="MFC0624275.1"/>
    <property type="molecule type" value="Genomic_DNA"/>
</dbReference>
<keyword evidence="2" id="KW-1185">Reference proteome</keyword>
<gene>
    <name evidence="1" type="ORF">ACFFGN_09400</name>
</gene>
<dbReference type="RefSeq" id="WP_380045379.1">
    <property type="nucleotide sequence ID" value="NZ_JBHLTC010000010.1"/>
</dbReference>
<dbReference type="Proteomes" id="UP001589890">
    <property type="component" value="Unassembled WGS sequence"/>
</dbReference>
<comment type="caution">
    <text evidence="1">The sequence shown here is derived from an EMBL/GenBank/DDBJ whole genome shotgun (WGS) entry which is preliminary data.</text>
</comment>